<dbReference type="PANTHER" id="PTHR13387">
    <property type="entry name" value="PROTEIN HGH1 HOMOLOG"/>
    <property type="match status" value="1"/>
</dbReference>
<comment type="caution">
    <text evidence="6">The sequence shown here is derived from an EMBL/GenBank/DDBJ whole genome shotgun (WGS) entry which is preliminary data.</text>
</comment>
<dbReference type="Gene3D" id="1.25.10.10">
    <property type="entry name" value="Leucine-rich Repeat Variant"/>
    <property type="match status" value="1"/>
</dbReference>
<evidence type="ECO:0000256" key="1">
    <source>
        <dbReference type="ARBA" id="ARBA00006712"/>
    </source>
</evidence>
<feature type="region of interest" description="Disordered" evidence="3">
    <location>
        <begin position="342"/>
        <end position="373"/>
    </location>
</feature>
<accession>A0A2S4PUV7</accession>
<sequence length="373" mass="42396">MTLPDENISDELSHLISFISHGNSQIRQSALALLVPFSCKDPVIFKSDQLLPVRNLIALVRDYKQISKNALIILMNLSPDAEIQELLASDKGLFKTLLSQLADPTEPNVLEITMLLANLSKNHKFKTKFLDQNFVIEPAIFTGKPIDFILDLLVKGDSDSKNQASNYDHLAYIFSDLTMLIEVRKHLLTLQPYDQVIPLCKLVVFTSHESKIRRLGVACTIKNVCFEVKSHRILLDSSKNGIGLLPYLLLPLMGCEEYDMDETEGMLEECQFLPPSKKREESTEIMTIYLESLILLTTTKASRDYLRKVKVYPIVRELHLSIESQSVRDACDRLVNILMRDDEEDKDSGIESTPIDLNEKPQDNDDDEDKIVE</sequence>
<reference evidence="6 7" key="1">
    <citation type="submission" date="2017-10" db="EMBL/GenBank/DDBJ databases">
        <title>Development of genomic resources for the powdery mildew, Erysiphe pulchra.</title>
        <authorList>
            <person name="Wadl P.A."/>
            <person name="Mack B.M."/>
            <person name="Moore G."/>
            <person name="Beltz S.B."/>
        </authorList>
    </citation>
    <scope>NUCLEOTIDE SEQUENCE [LARGE SCALE GENOMIC DNA]</scope>
    <source>
        <strain evidence="6">Cflorida</strain>
    </source>
</reference>
<keyword evidence="7" id="KW-1185">Reference proteome</keyword>
<dbReference type="InterPro" id="IPR007206">
    <property type="entry name" value="Protein_HGH1_C"/>
</dbReference>
<evidence type="ECO:0000313" key="6">
    <source>
        <dbReference type="EMBL" id="POS85809.1"/>
    </source>
</evidence>
<dbReference type="AlphaFoldDB" id="A0A2S4PUV7"/>
<dbReference type="EMBL" id="PEDP01000494">
    <property type="protein sequence ID" value="POS85809.1"/>
    <property type="molecule type" value="Genomic_DNA"/>
</dbReference>
<dbReference type="InterPro" id="IPR016024">
    <property type="entry name" value="ARM-type_fold"/>
</dbReference>
<organism evidence="6 7">
    <name type="scientific">Erysiphe pulchra</name>
    <dbReference type="NCBI Taxonomy" id="225359"/>
    <lineage>
        <taxon>Eukaryota</taxon>
        <taxon>Fungi</taxon>
        <taxon>Dikarya</taxon>
        <taxon>Ascomycota</taxon>
        <taxon>Pezizomycotina</taxon>
        <taxon>Leotiomycetes</taxon>
        <taxon>Erysiphales</taxon>
        <taxon>Erysiphaceae</taxon>
        <taxon>Erysiphe</taxon>
    </lineage>
</organism>
<dbReference type="Pfam" id="PF04063">
    <property type="entry name" value="DUF383"/>
    <property type="match status" value="1"/>
</dbReference>
<dbReference type="InterPro" id="IPR039717">
    <property type="entry name" value="Hgh1"/>
</dbReference>
<evidence type="ECO:0000313" key="7">
    <source>
        <dbReference type="Proteomes" id="UP000237438"/>
    </source>
</evidence>
<evidence type="ECO:0000259" key="5">
    <source>
        <dbReference type="Pfam" id="PF04064"/>
    </source>
</evidence>
<dbReference type="SUPFAM" id="SSF48371">
    <property type="entry name" value="ARM repeat"/>
    <property type="match status" value="1"/>
</dbReference>
<protein>
    <recommendedName>
        <fullName evidence="2">Protein HGH1 homolog</fullName>
    </recommendedName>
</protein>
<feature type="domain" description="Protein HGH1 C-terminal" evidence="5">
    <location>
        <begin position="292"/>
        <end position="345"/>
    </location>
</feature>
<dbReference type="InterPro" id="IPR011989">
    <property type="entry name" value="ARM-like"/>
</dbReference>
<feature type="domain" description="Protein HGH1 N-terminal" evidence="4">
    <location>
        <begin position="101"/>
        <end position="286"/>
    </location>
</feature>
<feature type="non-terminal residue" evidence="6">
    <location>
        <position position="373"/>
    </location>
</feature>
<evidence type="ECO:0000256" key="3">
    <source>
        <dbReference type="SAM" id="MobiDB-lite"/>
    </source>
</evidence>
<dbReference type="Proteomes" id="UP000237438">
    <property type="component" value="Unassembled WGS sequence"/>
</dbReference>
<comment type="similarity">
    <text evidence="1">Belongs to the HGH1 family.</text>
</comment>
<dbReference type="PANTHER" id="PTHR13387:SF9">
    <property type="entry name" value="PROTEIN HGH1 HOMOLOG"/>
    <property type="match status" value="1"/>
</dbReference>
<evidence type="ECO:0000256" key="2">
    <source>
        <dbReference type="ARBA" id="ARBA00014076"/>
    </source>
</evidence>
<name>A0A2S4PUV7_9PEZI</name>
<dbReference type="OrthoDB" id="338814at2759"/>
<dbReference type="Pfam" id="PF04064">
    <property type="entry name" value="DUF384"/>
    <property type="match status" value="1"/>
</dbReference>
<dbReference type="STRING" id="225359.A0A2S4PUV7"/>
<feature type="compositionally biased region" description="Acidic residues" evidence="3">
    <location>
        <begin position="364"/>
        <end position="373"/>
    </location>
</feature>
<proteinExistence type="inferred from homology"/>
<evidence type="ECO:0000259" key="4">
    <source>
        <dbReference type="Pfam" id="PF04063"/>
    </source>
</evidence>
<gene>
    <name evidence="6" type="ORF">EPUL_001066</name>
</gene>
<dbReference type="InterPro" id="IPR007205">
    <property type="entry name" value="Protein_HGH1_N"/>
</dbReference>